<sequence length="139" mass="16159">MTSSSATERTAMLTWMSTTIGSNVRPSTRQFRTKHSCQQHMDALDHWAPVFKCETCIRTFSSQDAANQHMNAKNHRQPTVPCETCSQMFYTEETADQHMEAEGHYANYCAECDRSFANENWLRQVREPSQFWRDSKPLN</sequence>
<evidence type="ECO:0000313" key="4">
    <source>
        <dbReference type="Proteomes" id="UP001154252"/>
    </source>
</evidence>
<name>A0A9W4KB81_9EURO</name>
<dbReference type="Pfam" id="PF12874">
    <property type="entry name" value="zf-met"/>
    <property type="match status" value="1"/>
</dbReference>
<dbReference type="OrthoDB" id="6077919at2759"/>
<dbReference type="SUPFAM" id="SSF57667">
    <property type="entry name" value="beta-beta-alpha zinc fingers"/>
    <property type="match status" value="1"/>
</dbReference>
<keyword evidence="1" id="KW-0479">Metal-binding</keyword>
<comment type="caution">
    <text evidence="3">The sequence shown here is derived from an EMBL/GenBank/DDBJ whole genome shotgun (WGS) entry which is preliminary data.</text>
</comment>
<dbReference type="PROSITE" id="PS50157">
    <property type="entry name" value="ZINC_FINGER_C2H2_2"/>
    <property type="match status" value="1"/>
</dbReference>
<dbReference type="Proteomes" id="UP001154252">
    <property type="component" value="Unassembled WGS sequence"/>
</dbReference>
<protein>
    <recommendedName>
        <fullName evidence="2">C2H2-type domain-containing protein</fullName>
    </recommendedName>
</protein>
<dbReference type="SMART" id="SM00355">
    <property type="entry name" value="ZnF_C2H2"/>
    <property type="match status" value="2"/>
</dbReference>
<keyword evidence="4" id="KW-1185">Reference proteome</keyword>
<dbReference type="GO" id="GO:0008270">
    <property type="term" value="F:zinc ion binding"/>
    <property type="evidence" value="ECO:0007669"/>
    <property type="project" value="UniProtKB-KW"/>
</dbReference>
<dbReference type="PROSITE" id="PS00028">
    <property type="entry name" value="ZINC_FINGER_C2H2_1"/>
    <property type="match status" value="2"/>
</dbReference>
<feature type="domain" description="C2H2-type" evidence="2">
    <location>
        <begin position="51"/>
        <end position="78"/>
    </location>
</feature>
<dbReference type="Gene3D" id="3.30.160.60">
    <property type="entry name" value="Classic Zinc Finger"/>
    <property type="match status" value="1"/>
</dbReference>
<organism evidence="3 4">
    <name type="scientific">Penicillium egyptiacum</name>
    <dbReference type="NCBI Taxonomy" id="1303716"/>
    <lineage>
        <taxon>Eukaryota</taxon>
        <taxon>Fungi</taxon>
        <taxon>Dikarya</taxon>
        <taxon>Ascomycota</taxon>
        <taxon>Pezizomycotina</taxon>
        <taxon>Eurotiomycetes</taxon>
        <taxon>Eurotiomycetidae</taxon>
        <taxon>Eurotiales</taxon>
        <taxon>Aspergillaceae</taxon>
        <taxon>Penicillium</taxon>
    </lineage>
</organism>
<keyword evidence="1" id="KW-0862">Zinc</keyword>
<gene>
    <name evidence="3" type="ORF">PEGY_LOCUS2322</name>
</gene>
<proteinExistence type="predicted"/>
<dbReference type="InterPro" id="IPR036236">
    <property type="entry name" value="Znf_C2H2_sf"/>
</dbReference>
<dbReference type="EMBL" id="CAJVRC010000843">
    <property type="protein sequence ID" value="CAG8890487.1"/>
    <property type="molecule type" value="Genomic_DNA"/>
</dbReference>
<accession>A0A9W4KB81</accession>
<evidence type="ECO:0000256" key="1">
    <source>
        <dbReference type="PROSITE-ProRule" id="PRU00042"/>
    </source>
</evidence>
<reference evidence="3" key="1">
    <citation type="submission" date="2021-07" db="EMBL/GenBank/DDBJ databases">
        <authorList>
            <person name="Branca A.L. A."/>
        </authorList>
    </citation>
    <scope>NUCLEOTIDE SEQUENCE</scope>
</reference>
<keyword evidence="1" id="KW-0863">Zinc-finger</keyword>
<dbReference type="InterPro" id="IPR013087">
    <property type="entry name" value="Znf_C2H2_type"/>
</dbReference>
<evidence type="ECO:0000313" key="3">
    <source>
        <dbReference type="EMBL" id="CAG8890487.1"/>
    </source>
</evidence>
<dbReference type="AlphaFoldDB" id="A0A9W4KB81"/>
<evidence type="ECO:0000259" key="2">
    <source>
        <dbReference type="PROSITE" id="PS50157"/>
    </source>
</evidence>